<organism evidence="1 2">
    <name type="scientific">Solanum pinnatisectum</name>
    <name type="common">tansyleaf nightshade</name>
    <dbReference type="NCBI Taxonomy" id="50273"/>
    <lineage>
        <taxon>Eukaryota</taxon>
        <taxon>Viridiplantae</taxon>
        <taxon>Streptophyta</taxon>
        <taxon>Embryophyta</taxon>
        <taxon>Tracheophyta</taxon>
        <taxon>Spermatophyta</taxon>
        <taxon>Magnoliopsida</taxon>
        <taxon>eudicotyledons</taxon>
        <taxon>Gunneridae</taxon>
        <taxon>Pentapetalae</taxon>
        <taxon>asterids</taxon>
        <taxon>lamiids</taxon>
        <taxon>Solanales</taxon>
        <taxon>Solanaceae</taxon>
        <taxon>Solanoideae</taxon>
        <taxon>Solaneae</taxon>
        <taxon>Solanum</taxon>
    </lineage>
</organism>
<dbReference type="EMBL" id="JAWPEI010000008">
    <property type="protein sequence ID" value="KAK4717967.1"/>
    <property type="molecule type" value="Genomic_DNA"/>
</dbReference>
<evidence type="ECO:0000313" key="2">
    <source>
        <dbReference type="Proteomes" id="UP001311915"/>
    </source>
</evidence>
<dbReference type="AlphaFoldDB" id="A0AAV9KX14"/>
<name>A0AAV9KX14_9SOLN</name>
<reference evidence="1 2" key="1">
    <citation type="submission" date="2023-10" db="EMBL/GenBank/DDBJ databases">
        <title>Genome-Wide Identification Analysis in wild type Solanum Pinnatisectum Reveals Some Genes Defensing Phytophthora Infestans.</title>
        <authorList>
            <person name="Sun C."/>
        </authorList>
    </citation>
    <scope>NUCLEOTIDE SEQUENCE [LARGE SCALE GENOMIC DNA]</scope>
    <source>
        <strain evidence="1">LQN</strain>
        <tissue evidence="1">Leaf</tissue>
    </source>
</reference>
<accession>A0AAV9KX14</accession>
<keyword evidence="2" id="KW-1185">Reference proteome</keyword>
<gene>
    <name evidence="1" type="ORF">R3W88_016305</name>
</gene>
<dbReference type="Proteomes" id="UP001311915">
    <property type="component" value="Unassembled WGS sequence"/>
</dbReference>
<proteinExistence type="predicted"/>
<evidence type="ECO:0000313" key="1">
    <source>
        <dbReference type="EMBL" id="KAK4717967.1"/>
    </source>
</evidence>
<comment type="caution">
    <text evidence="1">The sequence shown here is derived from an EMBL/GenBank/DDBJ whole genome shotgun (WGS) entry which is preliminary data.</text>
</comment>
<sequence>MSPYQLVFGMACHLPVELDHKALWALKKLNLSWRETATLRLDQINEIDEFRLRAYKRFALYNETMKLYHDKHIEKRTFIPGDLVLLFNSRLRLFSGK</sequence>
<protein>
    <submittedName>
        <fullName evidence="1">Uncharacterized protein</fullName>
    </submittedName>
</protein>